<dbReference type="FunFam" id="3.40.50.300:FF:000668">
    <property type="entry name" value="Chromosomal replication initiator protein DnaA"/>
    <property type="match status" value="1"/>
</dbReference>
<feature type="binding site" evidence="8">
    <location>
        <position position="299"/>
    </location>
    <ligand>
        <name>ATP</name>
        <dbReference type="ChEBI" id="CHEBI:30616"/>
    </ligand>
</feature>
<keyword evidence="6 8" id="KW-0446">Lipid-binding</keyword>
<dbReference type="InterPro" id="IPR038454">
    <property type="entry name" value="DnaA_N_sf"/>
</dbReference>
<feature type="binding site" evidence="8">
    <location>
        <position position="296"/>
    </location>
    <ligand>
        <name>ATP</name>
        <dbReference type="ChEBI" id="CHEBI:30616"/>
    </ligand>
</feature>
<sequence>MQDFWQAAAAQLERELTPQQFKTWIKPLAPVAFDEETHALRIAAPNRFKLDWVKSQFSGRITALACEYWEAQVSVQFVLDPAASGRAAAYMQPAQPGMGPGGMDGHAAPGTAMAGYPGAQPMGGQPMGQHALPGQPGYGEYPTPAAYGMGQPQYGNPAGMPSAAPVPAGARAQGPGMGGQHPGQHHHPQHGADMGEIDVVHMDPAEASARSYGVQPQQPQQPRQSYQPHPQMGGNTPMPGHQPSDTVHERSRLNPILTFDNFVTGKANQLARAAAIQVANNPGKSYNPLYLYGGVGLGKTHLIHAIGNYMLLENPRARIRYIHAEQYVSDVVKAYQRKAFDEFKRYYHSLDLLLIDDIQFFSGKNRTQEEFFYAFEALIANRAQVIITSDTYPKEISGIDDRLISRFDSGLTVAIEPPELEMRVAILMKKAAAESVNVPEEVAFFVAKHLRSNVRELEGALRKILAFSNFHGKDITIEVTREALKDLLTVQNRQISVENIQKTCADFYNIKVADMYSKKRPANIARPRQIAMYLAKELTQKSLPEIGELFGGRDHTTVLHAVRKIADERSKDAQLNHELHVLEQTLKG</sequence>
<keyword evidence="5 8" id="KW-0067">ATP-binding</keyword>
<comment type="subcellular location">
    <subcellularLocation>
        <location evidence="8">Cytoplasm</location>
    </subcellularLocation>
</comment>
<dbReference type="OrthoDB" id="9807019at2"/>
<dbReference type="InterPro" id="IPR024633">
    <property type="entry name" value="DnaA_N_dom"/>
</dbReference>
<feature type="compositionally biased region" description="Low complexity" evidence="12">
    <location>
        <begin position="215"/>
        <end position="231"/>
    </location>
</feature>
<dbReference type="GO" id="GO:0008289">
    <property type="term" value="F:lipid binding"/>
    <property type="evidence" value="ECO:0007669"/>
    <property type="project" value="UniProtKB-KW"/>
</dbReference>
<dbReference type="InterPro" id="IPR010921">
    <property type="entry name" value="Trp_repressor/repl_initiator"/>
</dbReference>
<feature type="binding site" evidence="8">
    <location>
        <position position="300"/>
    </location>
    <ligand>
        <name>ATP</name>
        <dbReference type="ChEBI" id="CHEBI:30616"/>
    </ligand>
</feature>
<dbReference type="AlphaFoldDB" id="A0A1U9UHW2"/>
<dbReference type="GO" id="GO:0006270">
    <property type="term" value="P:DNA replication initiation"/>
    <property type="evidence" value="ECO:0007669"/>
    <property type="project" value="UniProtKB-UniRule"/>
</dbReference>
<dbReference type="SMART" id="SM00382">
    <property type="entry name" value="AAA"/>
    <property type="match status" value="1"/>
</dbReference>
<feature type="domain" description="Chromosomal replication initiator DnaA C-terminal" evidence="14">
    <location>
        <begin position="496"/>
        <end position="565"/>
    </location>
</feature>
<dbReference type="InterPro" id="IPR013317">
    <property type="entry name" value="DnaA_dom"/>
</dbReference>
<dbReference type="HAMAP" id="MF_00377">
    <property type="entry name" value="DnaA_bact"/>
    <property type="match status" value="1"/>
</dbReference>
<keyword evidence="2 8" id="KW-0963">Cytoplasm</keyword>
<gene>
    <name evidence="8" type="primary">dnaA</name>
    <name evidence="15" type="ORF">BJN34_00005</name>
</gene>
<feature type="binding site" evidence="8">
    <location>
        <position position="298"/>
    </location>
    <ligand>
        <name>ATP</name>
        <dbReference type="ChEBI" id="CHEBI:30616"/>
    </ligand>
</feature>
<dbReference type="InterPro" id="IPR001957">
    <property type="entry name" value="Chromosome_initiator_DnaA"/>
</dbReference>
<dbReference type="Proteomes" id="UP000189627">
    <property type="component" value="Chromosome 1"/>
</dbReference>
<dbReference type="Gene3D" id="1.10.8.60">
    <property type="match status" value="1"/>
</dbReference>
<dbReference type="PANTHER" id="PTHR30050">
    <property type="entry name" value="CHROMOSOMAL REPLICATION INITIATOR PROTEIN DNAA"/>
    <property type="match status" value="1"/>
</dbReference>
<dbReference type="InterPro" id="IPR020591">
    <property type="entry name" value="Chromosome_initiator_DnaA-like"/>
</dbReference>
<evidence type="ECO:0000313" key="15">
    <source>
        <dbReference type="EMBL" id="AQV92274.2"/>
    </source>
</evidence>
<comment type="function">
    <text evidence="8 10">Plays an essential role in the initiation and regulation of chromosomal replication. ATP-DnaA binds to the origin of replication (oriC) to initiate formation of the DNA replication initiation complex once per cell cycle. Binds the DnaA box (a 9 base pair repeat at the origin) and separates the double-stranded (ds)DNA. Forms a right-handed helical filament on oriC DNA; dsDNA binds to the exterior of the filament while single-stranded (ss)DNA is stabiized in the filament's interior. The ATP-DnaA-oriC complex binds and stabilizes one strand of the AT-rich DNA unwinding element (DUE), permitting loading of DNA polymerase. After initiation quickly degrades to an ADP-DnaA complex that is not apt for DNA replication. Binds acidic phospholipids.</text>
</comment>
<feature type="compositionally biased region" description="Low complexity" evidence="12">
    <location>
        <begin position="118"/>
        <end position="129"/>
    </location>
</feature>
<protein>
    <recommendedName>
        <fullName evidence="8 9">Chromosomal replication initiator protein DnaA</fullName>
    </recommendedName>
</protein>
<dbReference type="InterPro" id="IPR003593">
    <property type="entry name" value="AAA+_ATPase"/>
</dbReference>
<feature type="domain" description="AAA+ ATPase" evidence="13">
    <location>
        <begin position="285"/>
        <end position="419"/>
    </location>
</feature>
<evidence type="ECO:0000259" key="14">
    <source>
        <dbReference type="SMART" id="SM00760"/>
    </source>
</evidence>
<evidence type="ECO:0000256" key="6">
    <source>
        <dbReference type="ARBA" id="ARBA00023121"/>
    </source>
</evidence>
<evidence type="ECO:0000256" key="7">
    <source>
        <dbReference type="ARBA" id="ARBA00023125"/>
    </source>
</evidence>
<comment type="caution">
    <text evidence="8">Lacks conserved residue(s) required for the propagation of feature annotation.</text>
</comment>
<dbReference type="GO" id="GO:0006275">
    <property type="term" value="P:regulation of DNA replication"/>
    <property type="evidence" value="ECO:0007669"/>
    <property type="project" value="UniProtKB-UniRule"/>
</dbReference>
<dbReference type="NCBIfam" id="TIGR00362">
    <property type="entry name" value="DnaA"/>
    <property type="match status" value="1"/>
</dbReference>
<evidence type="ECO:0000256" key="11">
    <source>
        <dbReference type="RuleBase" id="RU004227"/>
    </source>
</evidence>
<feature type="region of interest" description="Disordered" evidence="12">
    <location>
        <begin position="152"/>
        <end position="192"/>
    </location>
</feature>
<proteinExistence type="inferred from homology"/>
<dbReference type="PANTHER" id="PTHR30050:SF2">
    <property type="entry name" value="CHROMOSOMAL REPLICATION INITIATOR PROTEIN DNAA"/>
    <property type="match status" value="1"/>
</dbReference>
<dbReference type="KEGG" id="cuh:BJN34_00005"/>
<evidence type="ECO:0000259" key="13">
    <source>
        <dbReference type="SMART" id="SM00382"/>
    </source>
</evidence>
<evidence type="ECO:0000256" key="10">
    <source>
        <dbReference type="RuleBase" id="RU000577"/>
    </source>
</evidence>
<comment type="subunit">
    <text evidence="8">Oligomerizes as a right-handed, spiral filament on DNA at oriC.</text>
</comment>
<evidence type="ECO:0000256" key="2">
    <source>
        <dbReference type="ARBA" id="ARBA00022490"/>
    </source>
</evidence>
<dbReference type="Gene3D" id="3.30.300.180">
    <property type="match status" value="1"/>
</dbReference>
<keyword evidence="4 8" id="KW-0547">Nucleotide-binding</keyword>
<feature type="region of interest" description="Domain IV, binds dsDNA" evidence="8">
    <location>
        <begin position="469"/>
        <end position="588"/>
    </location>
</feature>
<evidence type="ECO:0000256" key="4">
    <source>
        <dbReference type="ARBA" id="ARBA00022741"/>
    </source>
</evidence>
<dbReference type="SUPFAM" id="SSF48295">
    <property type="entry name" value="TrpR-like"/>
    <property type="match status" value="1"/>
</dbReference>
<dbReference type="SUPFAM" id="SSF52540">
    <property type="entry name" value="P-loop containing nucleoside triphosphate hydrolases"/>
    <property type="match status" value="1"/>
</dbReference>
<dbReference type="PROSITE" id="PS01008">
    <property type="entry name" value="DNAA"/>
    <property type="match status" value="1"/>
</dbReference>
<comment type="similarity">
    <text evidence="1 8 11">Belongs to the DnaA family.</text>
</comment>
<feature type="region of interest" description="Disordered" evidence="12">
    <location>
        <begin position="207"/>
        <end position="248"/>
    </location>
</feature>
<evidence type="ECO:0000256" key="12">
    <source>
        <dbReference type="SAM" id="MobiDB-lite"/>
    </source>
</evidence>
<evidence type="ECO:0000256" key="8">
    <source>
        <dbReference type="HAMAP-Rule" id="MF_00377"/>
    </source>
</evidence>
<dbReference type="InterPro" id="IPR027417">
    <property type="entry name" value="P-loop_NTPase"/>
</dbReference>
<dbReference type="Pfam" id="PF00308">
    <property type="entry name" value="Bac_DnaA"/>
    <property type="match status" value="1"/>
</dbReference>
<dbReference type="RefSeq" id="WP_078194636.1">
    <property type="nucleotide sequence ID" value="NZ_CP017757.2"/>
</dbReference>
<feature type="region of interest" description="Domain I, interacts with DnaA modulators" evidence="8">
    <location>
        <begin position="1"/>
        <end position="146"/>
    </location>
</feature>
<evidence type="ECO:0000313" key="16">
    <source>
        <dbReference type="Proteomes" id="UP000189627"/>
    </source>
</evidence>
<dbReference type="GO" id="GO:0005737">
    <property type="term" value="C:cytoplasm"/>
    <property type="evidence" value="ECO:0007669"/>
    <property type="project" value="UniProtKB-SubCell"/>
</dbReference>
<feature type="region of interest" description="Disordered" evidence="12">
    <location>
        <begin position="118"/>
        <end position="139"/>
    </location>
</feature>
<dbReference type="GO" id="GO:0005524">
    <property type="term" value="F:ATP binding"/>
    <property type="evidence" value="ECO:0007669"/>
    <property type="project" value="UniProtKB-UniRule"/>
</dbReference>
<keyword evidence="7 8" id="KW-0238">DNA-binding</keyword>
<keyword evidence="3 8" id="KW-0235">DNA replication</keyword>
<reference evidence="16" key="1">
    <citation type="submission" date="2017-02" db="EMBL/GenBank/DDBJ databases">
        <title>Complete genome sequence of Cupriavidus necator strain NH9, a 3-chlorobenzoate degrader.</title>
        <authorList>
            <person name="Moriuchi R."/>
            <person name="Dohra H."/>
            <person name="Ogawa N."/>
        </authorList>
    </citation>
    <scope>NUCLEOTIDE SEQUENCE [LARGE SCALE GENOMIC DNA]</scope>
    <source>
        <strain evidence="16">NH9</strain>
    </source>
</reference>
<dbReference type="Pfam" id="PF08299">
    <property type="entry name" value="Bac_DnaA_C"/>
    <property type="match status" value="1"/>
</dbReference>
<dbReference type="Pfam" id="PF11638">
    <property type="entry name" value="DnaA_N"/>
    <property type="match status" value="1"/>
</dbReference>
<evidence type="ECO:0000256" key="9">
    <source>
        <dbReference type="NCBIfam" id="TIGR00362"/>
    </source>
</evidence>
<dbReference type="EMBL" id="CP017757">
    <property type="protein sequence ID" value="AQV92274.2"/>
    <property type="molecule type" value="Genomic_DNA"/>
</dbReference>
<evidence type="ECO:0000256" key="5">
    <source>
        <dbReference type="ARBA" id="ARBA00022840"/>
    </source>
</evidence>
<organism evidence="15 16">
    <name type="scientific">Cupriavidus necator</name>
    <name type="common">Alcaligenes eutrophus</name>
    <name type="synonym">Ralstonia eutropha</name>
    <dbReference type="NCBI Taxonomy" id="106590"/>
    <lineage>
        <taxon>Bacteria</taxon>
        <taxon>Pseudomonadati</taxon>
        <taxon>Pseudomonadota</taxon>
        <taxon>Betaproteobacteria</taxon>
        <taxon>Burkholderiales</taxon>
        <taxon>Burkholderiaceae</taxon>
        <taxon>Cupriavidus</taxon>
    </lineage>
</organism>
<dbReference type="GO" id="GO:0003688">
    <property type="term" value="F:DNA replication origin binding"/>
    <property type="evidence" value="ECO:0007669"/>
    <property type="project" value="UniProtKB-UniRule"/>
</dbReference>
<dbReference type="GO" id="GO:0005886">
    <property type="term" value="C:plasma membrane"/>
    <property type="evidence" value="ECO:0007669"/>
    <property type="project" value="TreeGrafter"/>
</dbReference>
<dbReference type="Gene3D" id="1.10.1750.10">
    <property type="match status" value="1"/>
</dbReference>
<dbReference type="CDD" id="cd06571">
    <property type="entry name" value="Bac_DnaA_C"/>
    <property type="match status" value="1"/>
</dbReference>
<feature type="region of interest" description="Domain III, AAA+ region" evidence="8">
    <location>
        <begin position="252"/>
        <end position="468"/>
    </location>
</feature>
<name>A0A1U9UHW2_CUPNE</name>
<dbReference type="FunFam" id="1.10.8.60:FF:000003">
    <property type="entry name" value="Chromosomal replication initiator protein DnaA"/>
    <property type="match status" value="1"/>
</dbReference>
<accession>A0A1U9UHW2</accession>
<comment type="domain">
    <text evidence="8">Domain I is involved in oligomerization and binding regulators, domain II is flexibile and of varying length in different bacteria, domain III forms the AAA+ region, while domain IV binds dsDNA.</text>
</comment>
<dbReference type="CDD" id="cd00009">
    <property type="entry name" value="AAA"/>
    <property type="match status" value="1"/>
</dbReference>
<evidence type="ECO:0000256" key="3">
    <source>
        <dbReference type="ARBA" id="ARBA00022705"/>
    </source>
</evidence>
<dbReference type="SMART" id="SM00760">
    <property type="entry name" value="Bac_DnaA_C"/>
    <property type="match status" value="1"/>
</dbReference>
<dbReference type="PRINTS" id="PR00051">
    <property type="entry name" value="DNAA"/>
</dbReference>
<dbReference type="InterPro" id="IPR013159">
    <property type="entry name" value="DnaA_C"/>
</dbReference>
<evidence type="ECO:0000256" key="1">
    <source>
        <dbReference type="ARBA" id="ARBA00006583"/>
    </source>
</evidence>
<dbReference type="InterPro" id="IPR018312">
    <property type="entry name" value="Chromosome_initiator_DnaA_CS"/>
</dbReference>
<dbReference type="Gene3D" id="3.40.50.300">
    <property type="entry name" value="P-loop containing nucleotide triphosphate hydrolases"/>
    <property type="match status" value="1"/>
</dbReference>